<keyword evidence="2" id="KW-1185">Reference proteome</keyword>
<accession>A0A6A7AEB2</accession>
<protein>
    <submittedName>
        <fullName evidence="1">Uncharacterized protein</fullName>
    </submittedName>
</protein>
<name>A0A6A7AEB2_9PLEO</name>
<evidence type="ECO:0000313" key="1">
    <source>
        <dbReference type="EMBL" id="KAF2830997.1"/>
    </source>
</evidence>
<dbReference type="AlphaFoldDB" id="A0A6A7AEB2"/>
<evidence type="ECO:0000313" key="2">
    <source>
        <dbReference type="Proteomes" id="UP000799424"/>
    </source>
</evidence>
<sequence>MSLIVQFSLLFVVHWYHVSQHIDNLAKTRIQRPYPLVSVAILLVVISCCVCQSEPIDGGRGVAERRTRHGGMVWRRWVRPFE</sequence>
<dbReference type="EMBL" id="MU006218">
    <property type="protein sequence ID" value="KAF2830997.1"/>
    <property type="molecule type" value="Genomic_DNA"/>
</dbReference>
<dbReference type="Proteomes" id="UP000799424">
    <property type="component" value="Unassembled WGS sequence"/>
</dbReference>
<organism evidence="1 2">
    <name type="scientific">Ophiobolus disseminans</name>
    <dbReference type="NCBI Taxonomy" id="1469910"/>
    <lineage>
        <taxon>Eukaryota</taxon>
        <taxon>Fungi</taxon>
        <taxon>Dikarya</taxon>
        <taxon>Ascomycota</taxon>
        <taxon>Pezizomycotina</taxon>
        <taxon>Dothideomycetes</taxon>
        <taxon>Pleosporomycetidae</taxon>
        <taxon>Pleosporales</taxon>
        <taxon>Pleosporineae</taxon>
        <taxon>Phaeosphaeriaceae</taxon>
        <taxon>Ophiobolus</taxon>
    </lineage>
</organism>
<reference evidence="1" key="1">
    <citation type="journal article" date="2020" name="Stud. Mycol.">
        <title>101 Dothideomycetes genomes: a test case for predicting lifestyles and emergence of pathogens.</title>
        <authorList>
            <person name="Haridas S."/>
            <person name="Albert R."/>
            <person name="Binder M."/>
            <person name="Bloem J."/>
            <person name="Labutti K."/>
            <person name="Salamov A."/>
            <person name="Andreopoulos B."/>
            <person name="Baker S."/>
            <person name="Barry K."/>
            <person name="Bills G."/>
            <person name="Bluhm B."/>
            <person name="Cannon C."/>
            <person name="Castanera R."/>
            <person name="Culley D."/>
            <person name="Daum C."/>
            <person name="Ezra D."/>
            <person name="Gonzalez J."/>
            <person name="Henrissat B."/>
            <person name="Kuo A."/>
            <person name="Liang C."/>
            <person name="Lipzen A."/>
            <person name="Lutzoni F."/>
            <person name="Magnuson J."/>
            <person name="Mondo S."/>
            <person name="Nolan M."/>
            <person name="Ohm R."/>
            <person name="Pangilinan J."/>
            <person name="Park H.-J."/>
            <person name="Ramirez L."/>
            <person name="Alfaro M."/>
            <person name="Sun H."/>
            <person name="Tritt A."/>
            <person name="Yoshinaga Y."/>
            <person name="Zwiers L.-H."/>
            <person name="Turgeon B."/>
            <person name="Goodwin S."/>
            <person name="Spatafora J."/>
            <person name="Crous P."/>
            <person name="Grigoriev I."/>
        </authorList>
    </citation>
    <scope>NUCLEOTIDE SEQUENCE</scope>
    <source>
        <strain evidence="1">CBS 113818</strain>
    </source>
</reference>
<gene>
    <name evidence="1" type="ORF">CC86DRAFT_133376</name>
</gene>
<proteinExistence type="predicted"/>